<reference evidence="2 3" key="1">
    <citation type="submission" date="2024-02" db="EMBL/GenBank/DDBJ databases">
        <authorList>
            <person name="Chen Y."/>
            <person name="Shah S."/>
            <person name="Dougan E. K."/>
            <person name="Thang M."/>
            <person name="Chan C."/>
        </authorList>
    </citation>
    <scope>NUCLEOTIDE SEQUENCE [LARGE SCALE GENOMIC DNA]</scope>
</reference>
<evidence type="ECO:0000313" key="3">
    <source>
        <dbReference type="Proteomes" id="UP001642464"/>
    </source>
</evidence>
<proteinExistence type="predicted"/>
<feature type="region of interest" description="Disordered" evidence="1">
    <location>
        <begin position="110"/>
        <end position="139"/>
    </location>
</feature>
<name>A0ABP0QZ07_9DINO</name>
<evidence type="ECO:0000256" key="1">
    <source>
        <dbReference type="SAM" id="MobiDB-lite"/>
    </source>
</evidence>
<evidence type="ECO:0000313" key="2">
    <source>
        <dbReference type="EMBL" id="CAK9093528.1"/>
    </source>
</evidence>
<keyword evidence="3" id="KW-1185">Reference proteome</keyword>
<gene>
    <name evidence="2" type="ORF">SCF082_LOCUS43999</name>
</gene>
<dbReference type="EMBL" id="CAXAMM010040485">
    <property type="protein sequence ID" value="CAK9093528.1"/>
    <property type="molecule type" value="Genomic_DNA"/>
</dbReference>
<protein>
    <submittedName>
        <fullName evidence="2">Uncharacterized protein</fullName>
    </submittedName>
</protein>
<dbReference type="Proteomes" id="UP001642464">
    <property type="component" value="Unassembled WGS sequence"/>
</dbReference>
<sequence>MPQYQLDLILADSEIMMEAQANKDINTEKLGGIHIGKAFTSFLAHQMPLTSNHLRCRVSRKLVKMAGSLMNSVSGVNENLEHIMKEESRDPLWLGRRTSDPLWLCMVTRPIEPEEAEEGNKEVEPEEEKAHAEGGCPDV</sequence>
<accession>A0ABP0QZ07</accession>
<organism evidence="2 3">
    <name type="scientific">Durusdinium trenchii</name>
    <dbReference type="NCBI Taxonomy" id="1381693"/>
    <lineage>
        <taxon>Eukaryota</taxon>
        <taxon>Sar</taxon>
        <taxon>Alveolata</taxon>
        <taxon>Dinophyceae</taxon>
        <taxon>Suessiales</taxon>
        <taxon>Symbiodiniaceae</taxon>
        <taxon>Durusdinium</taxon>
    </lineage>
</organism>
<feature type="compositionally biased region" description="Basic and acidic residues" evidence="1">
    <location>
        <begin position="118"/>
        <end position="132"/>
    </location>
</feature>
<comment type="caution">
    <text evidence="2">The sequence shown here is derived from an EMBL/GenBank/DDBJ whole genome shotgun (WGS) entry which is preliminary data.</text>
</comment>